<dbReference type="EMBL" id="CP036526">
    <property type="protein sequence ID" value="QDT08388.1"/>
    <property type="molecule type" value="Genomic_DNA"/>
</dbReference>
<accession>A0A517NMN2</accession>
<name>A0A517NMN2_9BACT</name>
<reference evidence="1 2" key="1">
    <citation type="submission" date="2019-02" db="EMBL/GenBank/DDBJ databases">
        <title>Deep-cultivation of Planctomycetes and their phenomic and genomic characterization uncovers novel biology.</title>
        <authorList>
            <person name="Wiegand S."/>
            <person name="Jogler M."/>
            <person name="Boedeker C."/>
            <person name="Pinto D."/>
            <person name="Vollmers J."/>
            <person name="Rivas-Marin E."/>
            <person name="Kohn T."/>
            <person name="Peeters S.H."/>
            <person name="Heuer A."/>
            <person name="Rast P."/>
            <person name="Oberbeckmann S."/>
            <person name="Bunk B."/>
            <person name="Jeske O."/>
            <person name="Meyerdierks A."/>
            <person name="Storesund J.E."/>
            <person name="Kallscheuer N."/>
            <person name="Luecker S."/>
            <person name="Lage O.M."/>
            <person name="Pohl T."/>
            <person name="Merkel B.J."/>
            <person name="Hornburger P."/>
            <person name="Mueller R.-W."/>
            <person name="Bruemmer F."/>
            <person name="Labrenz M."/>
            <person name="Spormann A.M."/>
            <person name="Op den Camp H."/>
            <person name="Overmann J."/>
            <person name="Amann R."/>
            <person name="Jetten M.S.M."/>
            <person name="Mascher T."/>
            <person name="Medema M.H."/>
            <person name="Devos D.P."/>
            <person name="Kaster A.-K."/>
            <person name="Ovreas L."/>
            <person name="Rohde M."/>
            <person name="Galperin M.Y."/>
            <person name="Jogler C."/>
        </authorList>
    </citation>
    <scope>NUCLEOTIDE SEQUENCE [LARGE SCALE GENOMIC DNA]</scope>
    <source>
        <strain evidence="1 2">K23_9</strain>
    </source>
</reference>
<proteinExistence type="predicted"/>
<dbReference type="EC" id="3.5.1.9" evidence="1"/>
<dbReference type="RefSeq" id="WP_145415939.1">
    <property type="nucleotide sequence ID" value="NZ_CP036526.1"/>
</dbReference>
<evidence type="ECO:0000313" key="1">
    <source>
        <dbReference type="EMBL" id="QDT08388.1"/>
    </source>
</evidence>
<dbReference type="PANTHER" id="PTHR31118:SF32">
    <property type="entry name" value="KYNURENINE FORMAMIDASE"/>
    <property type="match status" value="1"/>
</dbReference>
<organism evidence="1 2">
    <name type="scientific">Stieleria marina</name>
    <dbReference type="NCBI Taxonomy" id="1930275"/>
    <lineage>
        <taxon>Bacteria</taxon>
        <taxon>Pseudomonadati</taxon>
        <taxon>Planctomycetota</taxon>
        <taxon>Planctomycetia</taxon>
        <taxon>Pirellulales</taxon>
        <taxon>Pirellulaceae</taxon>
        <taxon>Stieleria</taxon>
    </lineage>
</organism>
<dbReference type="AlphaFoldDB" id="A0A517NMN2"/>
<dbReference type="Proteomes" id="UP000319817">
    <property type="component" value="Chromosome"/>
</dbReference>
<keyword evidence="2" id="KW-1185">Reference proteome</keyword>
<dbReference type="GO" id="GO:0004061">
    <property type="term" value="F:arylformamidase activity"/>
    <property type="evidence" value="ECO:0007669"/>
    <property type="project" value="UniProtKB-EC"/>
</dbReference>
<dbReference type="OrthoDB" id="9796085at2"/>
<keyword evidence="1" id="KW-0378">Hydrolase</keyword>
<evidence type="ECO:0000313" key="2">
    <source>
        <dbReference type="Proteomes" id="UP000319817"/>
    </source>
</evidence>
<dbReference type="PANTHER" id="PTHR31118">
    <property type="entry name" value="CYCLASE-LIKE PROTEIN 2"/>
    <property type="match status" value="1"/>
</dbReference>
<dbReference type="GO" id="GO:0019441">
    <property type="term" value="P:L-tryptophan catabolic process to kynurenine"/>
    <property type="evidence" value="ECO:0007669"/>
    <property type="project" value="InterPro"/>
</dbReference>
<sequence>MNIIDLTLKVEPGMRGVEFETKYTVTENGWNAKTLHLYSHSGTHMDSPFHFEAGPQTIDQIPLADCIGKAWLIDLDDIPPKTPITVQHLGVAADQIAAGDAILLRTLWSRHVRDASYYRDNFPPISPELAQWMVDRKIRMVGVEPPSVADVNDLPAVTLIHKILLGANIIIVEGLTNLEQLNGPTCLFGALPLKIADGDGAPCRAFAIDGAAELFESLSGRTL</sequence>
<protein>
    <submittedName>
        <fullName evidence="1">Kynurenine formamidase</fullName>
        <ecNumber evidence="1">3.5.1.9</ecNumber>
    </submittedName>
</protein>
<dbReference type="SUPFAM" id="SSF102198">
    <property type="entry name" value="Putative cyclase"/>
    <property type="match status" value="1"/>
</dbReference>
<dbReference type="InterPro" id="IPR037175">
    <property type="entry name" value="KFase_sf"/>
</dbReference>
<dbReference type="Gene3D" id="3.50.30.50">
    <property type="entry name" value="Putative cyclase"/>
    <property type="match status" value="1"/>
</dbReference>
<gene>
    <name evidence="1" type="primary">kynB</name>
    <name evidence="1" type="ORF">K239x_03270</name>
</gene>
<dbReference type="Pfam" id="PF04199">
    <property type="entry name" value="Cyclase"/>
    <property type="match status" value="1"/>
</dbReference>
<dbReference type="InterPro" id="IPR007325">
    <property type="entry name" value="KFase/CYL"/>
</dbReference>